<dbReference type="InterPro" id="IPR050834">
    <property type="entry name" value="Glycosyltransf_2"/>
</dbReference>
<dbReference type="Gene3D" id="3.90.550.10">
    <property type="entry name" value="Spore Coat Polysaccharide Biosynthesis Protein SpsA, Chain A"/>
    <property type="match status" value="1"/>
</dbReference>
<evidence type="ECO:0000256" key="2">
    <source>
        <dbReference type="ARBA" id="ARBA00022676"/>
    </source>
</evidence>
<feature type="region of interest" description="Disordered" evidence="4">
    <location>
        <begin position="1"/>
        <end position="40"/>
    </location>
</feature>
<evidence type="ECO:0000259" key="5">
    <source>
        <dbReference type="Pfam" id="PF00535"/>
    </source>
</evidence>
<dbReference type="PANTHER" id="PTHR43685">
    <property type="entry name" value="GLYCOSYLTRANSFERASE"/>
    <property type="match status" value="1"/>
</dbReference>
<feature type="compositionally biased region" description="Basic residues" evidence="4">
    <location>
        <begin position="1"/>
        <end position="20"/>
    </location>
</feature>
<name>A0A3A3ZMK8_9ACTN</name>
<comment type="similarity">
    <text evidence="1">Belongs to the glycosyltransferase 2 family.</text>
</comment>
<feature type="compositionally biased region" description="Basic and acidic residues" evidence="4">
    <location>
        <begin position="21"/>
        <end position="34"/>
    </location>
</feature>
<accession>A0A3A3ZMK8</accession>
<dbReference type="Pfam" id="PF00535">
    <property type="entry name" value="Glycos_transf_2"/>
    <property type="match status" value="1"/>
</dbReference>
<keyword evidence="7" id="KW-1185">Reference proteome</keyword>
<evidence type="ECO:0000256" key="1">
    <source>
        <dbReference type="ARBA" id="ARBA00006739"/>
    </source>
</evidence>
<dbReference type="InterPro" id="IPR029044">
    <property type="entry name" value="Nucleotide-diphossugar_trans"/>
</dbReference>
<organism evidence="6 7">
    <name type="scientific">Vallicoccus soli</name>
    <dbReference type="NCBI Taxonomy" id="2339232"/>
    <lineage>
        <taxon>Bacteria</taxon>
        <taxon>Bacillati</taxon>
        <taxon>Actinomycetota</taxon>
        <taxon>Actinomycetes</taxon>
        <taxon>Motilibacterales</taxon>
        <taxon>Vallicoccaceae</taxon>
        <taxon>Vallicoccus</taxon>
    </lineage>
</organism>
<comment type="caution">
    <text evidence="6">The sequence shown here is derived from an EMBL/GenBank/DDBJ whole genome shotgun (WGS) entry which is preliminary data.</text>
</comment>
<protein>
    <submittedName>
        <fullName evidence="6">Glycosyltransferase family 2 protein</fullName>
    </submittedName>
</protein>
<dbReference type="Proteomes" id="UP000265614">
    <property type="component" value="Unassembled WGS sequence"/>
</dbReference>
<dbReference type="PANTHER" id="PTHR43685:SF5">
    <property type="entry name" value="GLYCOSYLTRANSFERASE EPSE-RELATED"/>
    <property type="match status" value="1"/>
</dbReference>
<gene>
    <name evidence="6" type="ORF">D5H78_02670</name>
</gene>
<reference evidence="6 7" key="1">
    <citation type="submission" date="2018-09" db="EMBL/GenBank/DDBJ databases">
        <title>YIM 75000 draft genome.</title>
        <authorList>
            <person name="Tang S."/>
            <person name="Feng Y."/>
        </authorList>
    </citation>
    <scope>NUCLEOTIDE SEQUENCE [LARGE SCALE GENOMIC DNA]</scope>
    <source>
        <strain evidence="6 7">YIM 75000</strain>
    </source>
</reference>
<dbReference type="InterPro" id="IPR001173">
    <property type="entry name" value="Glyco_trans_2-like"/>
</dbReference>
<evidence type="ECO:0000313" key="6">
    <source>
        <dbReference type="EMBL" id="RJK97891.1"/>
    </source>
</evidence>
<dbReference type="OrthoDB" id="153025at2"/>
<keyword evidence="3 6" id="KW-0808">Transferase</keyword>
<dbReference type="EMBL" id="QZEZ01000001">
    <property type="protein sequence ID" value="RJK97891.1"/>
    <property type="molecule type" value="Genomic_DNA"/>
</dbReference>
<keyword evidence="2" id="KW-0328">Glycosyltransferase</keyword>
<sequence>MAPRHVPARPHRHDRHRRRPADRLRLRRPPREEAVVSAPAAPPAAPAVTVVVPTRGRPELVRAAVAAVVAQRYDGTVDCVVVHDQEPVDPSLEELARPGRGVRVVANDGTPGLAGSRNAGLRLVRTPYVASCDDDDAWLPDKVRLQVERLESDPALWAVGAGIRLLMPGGRVVEWLGPSDLVTREDLLRSRRKELHSSTLLMRTAVFERVGGYDEQLPQGYAEDYEWLLRASALGPLGVVRVPLADIRKDGVSWYRGRGEVTAAALEHLLATHPELATSRRGHARILGQVAFAHSTLGDRRTALTWVGRSLRRWPLAPQAGLALVHLVSGADPRLLLRSARLVGRGLS</sequence>
<dbReference type="GO" id="GO:0016757">
    <property type="term" value="F:glycosyltransferase activity"/>
    <property type="evidence" value="ECO:0007669"/>
    <property type="project" value="UniProtKB-KW"/>
</dbReference>
<dbReference type="CDD" id="cd00761">
    <property type="entry name" value="Glyco_tranf_GTA_type"/>
    <property type="match status" value="1"/>
</dbReference>
<dbReference type="AlphaFoldDB" id="A0A3A3ZMK8"/>
<proteinExistence type="inferred from homology"/>
<dbReference type="SUPFAM" id="SSF53448">
    <property type="entry name" value="Nucleotide-diphospho-sugar transferases"/>
    <property type="match status" value="1"/>
</dbReference>
<evidence type="ECO:0000256" key="4">
    <source>
        <dbReference type="SAM" id="MobiDB-lite"/>
    </source>
</evidence>
<evidence type="ECO:0000256" key="3">
    <source>
        <dbReference type="ARBA" id="ARBA00022679"/>
    </source>
</evidence>
<feature type="domain" description="Glycosyltransferase 2-like" evidence="5">
    <location>
        <begin position="49"/>
        <end position="160"/>
    </location>
</feature>
<evidence type="ECO:0000313" key="7">
    <source>
        <dbReference type="Proteomes" id="UP000265614"/>
    </source>
</evidence>